<feature type="non-terminal residue" evidence="10">
    <location>
        <position position="1"/>
    </location>
</feature>
<protein>
    <recommendedName>
        <fullName evidence="1">RNA helicase</fullName>
        <ecNumber evidence="1">3.6.4.13</ecNumber>
    </recommendedName>
</protein>
<dbReference type="EC" id="3.6.4.13" evidence="1"/>
<dbReference type="InterPro" id="IPR014014">
    <property type="entry name" value="RNA_helicase_DEAD_Q_motif"/>
</dbReference>
<evidence type="ECO:0000313" key="9">
    <source>
        <dbReference type="EMBL" id="CAF3192438.1"/>
    </source>
</evidence>
<feature type="region of interest" description="Disordered" evidence="7">
    <location>
        <begin position="1"/>
        <end position="43"/>
    </location>
</feature>
<dbReference type="InterPro" id="IPR011545">
    <property type="entry name" value="DEAD/DEAH_box_helicase_dom"/>
</dbReference>
<evidence type="ECO:0000313" key="11">
    <source>
        <dbReference type="Proteomes" id="UP000663851"/>
    </source>
</evidence>
<dbReference type="Proteomes" id="UP000663851">
    <property type="component" value="Unassembled WGS sequence"/>
</dbReference>
<evidence type="ECO:0000256" key="1">
    <source>
        <dbReference type="ARBA" id="ARBA00012552"/>
    </source>
</evidence>
<dbReference type="AlphaFoldDB" id="A0A820WF83"/>
<sequence>MTDEQDLLDYDETDDVPRKEDKNGNNGVISIQNGSSTGTQSGAVRGSYVSIHASGFKDFLLKPELLRSIMDCGFEHPSEVQHESIPQAILGTDIVCQAKSGMGKTAVFVLATLQQLEPV</sequence>
<name>A0A820WF83_9BILA</name>
<dbReference type="GO" id="GO:0003724">
    <property type="term" value="F:RNA helicase activity"/>
    <property type="evidence" value="ECO:0007669"/>
    <property type="project" value="UniProtKB-EC"/>
</dbReference>
<dbReference type="EMBL" id="CAJOBO010004262">
    <property type="protein sequence ID" value="CAF4516310.1"/>
    <property type="molecule type" value="Genomic_DNA"/>
</dbReference>
<dbReference type="PANTHER" id="PTHR47958">
    <property type="entry name" value="ATP-DEPENDENT RNA HELICASE DBP3"/>
    <property type="match status" value="1"/>
</dbReference>
<keyword evidence="3" id="KW-0378">Hydrolase</keyword>
<dbReference type="InterPro" id="IPR027417">
    <property type="entry name" value="P-loop_NTPase"/>
</dbReference>
<keyword evidence="4" id="KW-0347">Helicase</keyword>
<feature type="domain" description="DEAD-box RNA helicase Q" evidence="8">
    <location>
        <begin position="54"/>
        <end position="82"/>
    </location>
</feature>
<dbReference type="GO" id="GO:0005524">
    <property type="term" value="F:ATP binding"/>
    <property type="evidence" value="ECO:0007669"/>
    <property type="project" value="UniProtKB-KW"/>
</dbReference>
<keyword evidence="5" id="KW-0067">ATP-binding</keyword>
<organism evidence="10 11">
    <name type="scientific">Rotaria socialis</name>
    <dbReference type="NCBI Taxonomy" id="392032"/>
    <lineage>
        <taxon>Eukaryota</taxon>
        <taxon>Metazoa</taxon>
        <taxon>Spiralia</taxon>
        <taxon>Gnathifera</taxon>
        <taxon>Rotifera</taxon>
        <taxon>Eurotatoria</taxon>
        <taxon>Bdelloidea</taxon>
        <taxon>Philodinida</taxon>
        <taxon>Philodinidae</taxon>
        <taxon>Rotaria</taxon>
    </lineage>
</organism>
<feature type="compositionally biased region" description="Polar residues" evidence="7">
    <location>
        <begin position="24"/>
        <end position="42"/>
    </location>
</feature>
<proteinExistence type="predicted"/>
<dbReference type="PROSITE" id="PS51195">
    <property type="entry name" value="Q_MOTIF"/>
    <property type="match status" value="1"/>
</dbReference>
<feature type="short sequence motif" description="Q motif" evidence="6">
    <location>
        <begin position="54"/>
        <end position="82"/>
    </location>
</feature>
<feature type="compositionally biased region" description="Acidic residues" evidence="7">
    <location>
        <begin position="1"/>
        <end position="14"/>
    </location>
</feature>
<evidence type="ECO:0000313" key="10">
    <source>
        <dbReference type="EMBL" id="CAF4516310.1"/>
    </source>
</evidence>
<reference evidence="10" key="1">
    <citation type="submission" date="2021-02" db="EMBL/GenBank/DDBJ databases">
        <authorList>
            <person name="Nowell W R."/>
        </authorList>
    </citation>
    <scope>NUCLEOTIDE SEQUENCE</scope>
</reference>
<evidence type="ECO:0000256" key="5">
    <source>
        <dbReference type="ARBA" id="ARBA00022840"/>
    </source>
</evidence>
<dbReference type="EMBL" id="CAJNYD010000044">
    <property type="protein sequence ID" value="CAF3192438.1"/>
    <property type="molecule type" value="Genomic_DNA"/>
</dbReference>
<evidence type="ECO:0000256" key="3">
    <source>
        <dbReference type="ARBA" id="ARBA00022801"/>
    </source>
</evidence>
<dbReference type="Proteomes" id="UP000663833">
    <property type="component" value="Unassembled WGS sequence"/>
</dbReference>
<evidence type="ECO:0000259" key="8">
    <source>
        <dbReference type="PROSITE" id="PS51195"/>
    </source>
</evidence>
<gene>
    <name evidence="10" type="ORF">HFQ381_LOCUS28822</name>
    <name evidence="9" type="ORF">LUA448_LOCUS1675</name>
</gene>
<evidence type="ECO:0000256" key="4">
    <source>
        <dbReference type="ARBA" id="ARBA00022806"/>
    </source>
</evidence>
<evidence type="ECO:0000256" key="6">
    <source>
        <dbReference type="PROSITE-ProRule" id="PRU00552"/>
    </source>
</evidence>
<evidence type="ECO:0000256" key="2">
    <source>
        <dbReference type="ARBA" id="ARBA00022741"/>
    </source>
</evidence>
<dbReference type="Pfam" id="PF00270">
    <property type="entry name" value="DEAD"/>
    <property type="match status" value="1"/>
</dbReference>
<dbReference type="SUPFAM" id="SSF52540">
    <property type="entry name" value="P-loop containing nucleoside triphosphate hydrolases"/>
    <property type="match status" value="1"/>
</dbReference>
<dbReference type="GO" id="GO:0016787">
    <property type="term" value="F:hydrolase activity"/>
    <property type="evidence" value="ECO:0007669"/>
    <property type="project" value="UniProtKB-KW"/>
</dbReference>
<comment type="caution">
    <text evidence="10">The sequence shown here is derived from an EMBL/GenBank/DDBJ whole genome shotgun (WGS) entry which is preliminary data.</text>
</comment>
<evidence type="ECO:0000256" key="7">
    <source>
        <dbReference type="SAM" id="MobiDB-lite"/>
    </source>
</evidence>
<dbReference type="Gene3D" id="3.40.50.300">
    <property type="entry name" value="P-loop containing nucleotide triphosphate hydrolases"/>
    <property type="match status" value="1"/>
</dbReference>
<dbReference type="GO" id="GO:0003676">
    <property type="term" value="F:nucleic acid binding"/>
    <property type="evidence" value="ECO:0007669"/>
    <property type="project" value="InterPro"/>
</dbReference>
<accession>A0A820WF83</accession>
<keyword evidence="2" id="KW-0547">Nucleotide-binding</keyword>